<dbReference type="Gene3D" id="3.40.50.360">
    <property type="match status" value="1"/>
</dbReference>
<name>A0A1M6K8H3_9FIRM</name>
<sequence length="162" mass="17629">MGRGHRGRGQTPIGMTIPAKEEMNMKIAVIYLTKTGHSRKIANAIAGELNIHAEDISMNPGIADVDILYIVGGIYGGKSDPIMIEYIKGIDSTMVKKAVLLTSCVSKKFKQDEVREILRRKNIEVSSEEFVCQGGLGFIGRKHPNSSDLENAIAFVKGGQTP</sequence>
<evidence type="ECO:0000313" key="3">
    <source>
        <dbReference type="Proteomes" id="UP000184342"/>
    </source>
</evidence>
<gene>
    <name evidence="2" type="ORF">SAMN02745691_02151</name>
</gene>
<evidence type="ECO:0000259" key="1">
    <source>
        <dbReference type="Pfam" id="PF12724"/>
    </source>
</evidence>
<accession>A0A1M6K8H3</accession>
<organism evidence="2 3">
    <name type="scientific">Parasporobacterium paucivorans DSM 15970</name>
    <dbReference type="NCBI Taxonomy" id="1122934"/>
    <lineage>
        <taxon>Bacteria</taxon>
        <taxon>Bacillati</taxon>
        <taxon>Bacillota</taxon>
        <taxon>Clostridia</taxon>
        <taxon>Lachnospirales</taxon>
        <taxon>Lachnospiraceae</taxon>
        <taxon>Parasporobacterium</taxon>
    </lineage>
</organism>
<dbReference type="Pfam" id="PF12724">
    <property type="entry name" value="Flavodoxin_5"/>
    <property type="match status" value="1"/>
</dbReference>
<dbReference type="AlphaFoldDB" id="A0A1M6K8H3"/>
<dbReference type="SUPFAM" id="SSF52218">
    <property type="entry name" value="Flavoproteins"/>
    <property type="match status" value="1"/>
</dbReference>
<dbReference type="STRING" id="1122934.SAMN02745691_02151"/>
<evidence type="ECO:0000313" key="2">
    <source>
        <dbReference type="EMBL" id="SHJ55239.1"/>
    </source>
</evidence>
<keyword evidence="3" id="KW-1185">Reference proteome</keyword>
<feature type="domain" description="Flavodoxin" evidence="1">
    <location>
        <begin position="29"/>
        <end position="120"/>
    </location>
</feature>
<dbReference type="Proteomes" id="UP000184342">
    <property type="component" value="Unassembled WGS sequence"/>
</dbReference>
<proteinExistence type="predicted"/>
<dbReference type="OrthoDB" id="4564047at2"/>
<dbReference type="InterPro" id="IPR026816">
    <property type="entry name" value="Flavodoxin_dom"/>
</dbReference>
<dbReference type="InterPro" id="IPR029039">
    <property type="entry name" value="Flavoprotein-like_sf"/>
</dbReference>
<reference evidence="2 3" key="1">
    <citation type="submission" date="2016-11" db="EMBL/GenBank/DDBJ databases">
        <authorList>
            <person name="Jaros S."/>
            <person name="Januszkiewicz K."/>
            <person name="Wedrychowicz H."/>
        </authorList>
    </citation>
    <scope>NUCLEOTIDE SEQUENCE [LARGE SCALE GENOMIC DNA]</scope>
    <source>
        <strain evidence="2 3">DSM 15970</strain>
    </source>
</reference>
<protein>
    <submittedName>
        <fullName evidence="2">Flavodoxin domain-containing protein</fullName>
    </submittedName>
</protein>
<dbReference type="EMBL" id="FQYT01000025">
    <property type="protein sequence ID" value="SHJ55239.1"/>
    <property type="molecule type" value="Genomic_DNA"/>
</dbReference>